<evidence type="ECO:0000256" key="10">
    <source>
        <dbReference type="ARBA" id="ARBA00038367"/>
    </source>
</evidence>
<evidence type="ECO:0000256" key="7">
    <source>
        <dbReference type="ARBA" id="ARBA00022984"/>
    </source>
</evidence>
<evidence type="ECO:0000256" key="12">
    <source>
        <dbReference type="ARBA" id="ARBA00039754"/>
    </source>
</evidence>
<feature type="non-terminal residue" evidence="17">
    <location>
        <position position="1"/>
    </location>
</feature>
<comment type="subcellular location">
    <subcellularLocation>
        <location evidence="1">Cytoplasm</location>
    </subcellularLocation>
</comment>
<keyword evidence="8" id="KW-0131">Cell cycle</keyword>
<evidence type="ECO:0000256" key="13">
    <source>
        <dbReference type="ARBA" id="ARBA00042443"/>
    </source>
</evidence>
<dbReference type="Proteomes" id="UP001197028">
    <property type="component" value="Unassembled WGS sequence"/>
</dbReference>
<keyword evidence="6" id="KW-0133">Cell shape</keyword>
<comment type="similarity">
    <text evidence="10">Belongs to the EPSP synthase family. MurA subfamily.</text>
</comment>
<dbReference type="GO" id="GO:0008760">
    <property type="term" value="F:UDP-N-acetylglucosamine 1-carboxyvinyltransferase activity"/>
    <property type="evidence" value="ECO:0007669"/>
    <property type="project" value="UniProtKB-EC"/>
</dbReference>
<evidence type="ECO:0000256" key="14">
    <source>
        <dbReference type="ARBA" id="ARBA00042842"/>
    </source>
</evidence>
<evidence type="ECO:0000256" key="4">
    <source>
        <dbReference type="ARBA" id="ARBA00022618"/>
    </source>
</evidence>
<comment type="pathway">
    <text evidence="2">Cell wall biogenesis; peptidoglycan biosynthesis.</text>
</comment>
<evidence type="ECO:0000256" key="3">
    <source>
        <dbReference type="ARBA" id="ARBA00022490"/>
    </source>
</evidence>
<comment type="catalytic activity">
    <reaction evidence="15">
        <text>phosphoenolpyruvate + UDP-N-acetyl-alpha-D-glucosamine = UDP-N-acetyl-3-O-(1-carboxyvinyl)-alpha-D-glucosamine + phosphate</text>
        <dbReference type="Rhea" id="RHEA:18681"/>
        <dbReference type="ChEBI" id="CHEBI:43474"/>
        <dbReference type="ChEBI" id="CHEBI:57705"/>
        <dbReference type="ChEBI" id="CHEBI:58702"/>
        <dbReference type="ChEBI" id="CHEBI:68483"/>
        <dbReference type="EC" id="2.5.1.7"/>
    </reaction>
</comment>
<dbReference type="InterPro" id="IPR013792">
    <property type="entry name" value="RNA3'P_cycl/enolpyr_Trfase_a/b"/>
</dbReference>
<dbReference type="Gene3D" id="3.65.10.10">
    <property type="entry name" value="Enolpyruvate transferase domain"/>
    <property type="match status" value="1"/>
</dbReference>
<keyword evidence="18" id="KW-1185">Reference proteome</keyword>
<evidence type="ECO:0000313" key="18">
    <source>
        <dbReference type="Proteomes" id="UP001197028"/>
    </source>
</evidence>
<name>A0ABS5ZRP2_9PROT</name>
<evidence type="ECO:0000259" key="16">
    <source>
        <dbReference type="Pfam" id="PF00275"/>
    </source>
</evidence>
<keyword evidence="3" id="KW-0963">Cytoplasm</keyword>
<dbReference type="InterPro" id="IPR036968">
    <property type="entry name" value="Enolpyruvate_Tfrase_sf"/>
</dbReference>
<dbReference type="Pfam" id="PF00275">
    <property type="entry name" value="EPSP_synthase"/>
    <property type="match status" value="1"/>
</dbReference>
<keyword evidence="5 17" id="KW-0808">Transferase</keyword>
<evidence type="ECO:0000256" key="9">
    <source>
        <dbReference type="ARBA" id="ARBA00023316"/>
    </source>
</evidence>
<proteinExistence type="inferred from homology"/>
<keyword evidence="7" id="KW-0573">Peptidoglycan synthesis</keyword>
<keyword evidence="9" id="KW-0961">Cell wall biogenesis/degradation</keyword>
<organism evidence="17 18">
    <name type="scientific">Acidithiobacillus concretivorus</name>
    <dbReference type="NCBI Taxonomy" id="3063952"/>
    <lineage>
        <taxon>Bacteria</taxon>
        <taxon>Pseudomonadati</taxon>
        <taxon>Pseudomonadota</taxon>
        <taxon>Acidithiobacillia</taxon>
        <taxon>Acidithiobacillales</taxon>
        <taxon>Acidithiobacillaceae</taxon>
        <taxon>Acidithiobacillus</taxon>
    </lineage>
</organism>
<evidence type="ECO:0000256" key="2">
    <source>
        <dbReference type="ARBA" id="ARBA00004752"/>
    </source>
</evidence>
<evidence type="ECO:0000256" key="8">
    <source>
        <dbReference type="ARBA" id="ARBA00023306"/>
    </source>
</evidence>
<dbReference type="SUPFAM" id="SSF55205">
    <property type="entry name" value="EPT/RTPC-like"/>
    <property type="match status" value="1"/>
</dbReference>
<protein>
    <recommendedName>
        <fullName evidence="12">UDP-N-acetylglucosamine 1-carboxyvinyltransferase</fullName>
        <ecNumber evidence="11">2.5.1.7</ecNumber>
    </recommendedName>
    <alternativeName>
        <fullName evidence="13">Enoylpyruvate transferase</fullName>
    </alternativeName>
    <alternativeName>
        <fullName evidence="14">UDP-N-acetylglucosamine enolpyruvyl transferase</fullName>
    </alternativeName>
</protein>
<dbReference type="InterPro" id="IPR050068">
    <property type="entry name" value="MurA_subfamily"/>
</dbReference>
<evidence type="ECO:0000313" key="17">
    <source>
        <dbReference type="EMBL" id="MBU2739234.1"/>
    </source>
</evidence>
<evidence type="ECO:0000256" key="15">
    <source>
        <dbReference type="ARBA" id="ARBA00047527"/>
    </source>
</evidence>
<comment type="caution">
    <text evidence="17">The sequence shown here is derived from an EMBL/GenBank/DDBJ whole genome shotgun (WGS) entry which is preliminary data.</text>
</comment>
<dbReference type="PANTHER" id="PTHR43783:SF1">
    <property type="entry name" value="UDP-N-ACETYLGLUCOSAMINE 1-CARBOXYVINYLTRANSFERASE"/>
    <property type="match status" value="1"/>
</dbReference>
<dbReference type="InterPro" id="IPR001986">
    <property type="entry name" value="Enolpyruvate_Tfrase_dom"/>
</dbReference>
<reference evidence="17 18" key="1">
    <citation type="journal article" date="2021" name="ISME J.">
        <title>Genomic evolution of the class Acidithiobacillia: deep-branching Proteobacteria living in extreme acidic conditions.</title>
        <authorList>
            <person name="Moya-Beltran A."/>
            <person name="Beard S."/>
            <person name="Rojas-Villalobos C."/>
            <person name="Issotta F."/>
            <person name="Gallardo Y."/>
            <person name="Ulloa R."/>
            <person name="Giaveno A."/>
            <person name="Degli Esposti M."/>
            <person name="Johnson D.B."/>
            <person name="Quatrini R."/>
        </authorList>
    </citation>
    <scope>NUCLEOTIDE SEQUENCE [LARGE SCALE GENOMIC DNA]</scope>
    <source>
        <strain evidence="17 18">ATCC 19703</strain>
    </source>
</reference>
<dbReference type="EMBL" id="JABELD010000076">
    <property type="protein sequence ID" value="MBU2739234.1"/>
    <property type="molecule type" value="Genomic_DNA"/>
</dbReference>
<feature type="domain" description="Enolpyruvate transferase" evidence="16">
    <location>
        <begin position="8"/>
        <end position="61"/>
    </location>
</feature>
<evidence type="ECO:0000256" key="6">
    <source>
        <dbReference type="ARBA" id="ARBA00022960"/>
    </source>
</evidence>
<gene>
    <name evidence="17" type="ORF">HJG40_10645</name>
</gene>
<evidence type="ECO:0000256" key="11">
    <source>
        <dbReference type="ARBA" id="ARBA00039108"/>
    </source>
</evidence>
<sequence>TADGKTAVVRGVPKLRGAPVMATDLRASACLVLAGLVAEGETLIDRIYHLDRGYEVIEEKLGALGADIRRISNSGLRSAS</sequence>
<evidence type="ECO:0000256" key="1">
    <source>
        <dbReference type="ARBA" id="ARBA00004496"/>
    </source>
</evidence>
<dbReference type="PANTHER" id="PTHR43783">
    <property type="entry name" value="UDP-N-ACETYLGLUCOSAMINE 1-CARBOXYVINYLTRANSFERASE"/>
    <property type="match status" value="1"/>
</dbReference>
<evidence type="ECO:0000256" key="5">
    <source>
        <dbReference type="ARBA" id="ARBA00022679"/>
    </source>
</evidence>
<dbReference type="EC" id="2.5.1.7" evidence="11"/>
<keyword evidence="4" id="KW-0132">Cell division</keyword>
<accession>A0ABS5ZRP2</accession>